<dbReference type="EMBL" id="BKCJ010004627">
    <property type="protein sequence ID" value="GEU62160.1"/>
    <property type="molecule type" value="Genomic_DNA"/>
</dbReference>
<dbReference type="Pfam" id="PF25597">
    <property type="entry name" value="SH3_retrovirus"/>
    <property type="match status" value="1"/>
</dbReference>
<dbReference type="InterPro" id="IPR057670">
    <property type="entry name" value="SH3_retrovirus"/>
</dbReference>
<evidence type="ECO:0000259" key="3">
    <source>
        <dbReference type="Pfam" id="PF25597"/>
    </source>
</evidence>
<dbReference type="AlphaFoldDB" id="A0A6L2LLZ5"/>
<feature type="region of interest" description="Disordered" evidence="1">
    <location>
        <begin position="1"/>
        <end position="39"/>
    </location>
</feature>
<comment type="caution">
    <text evidence="4">The sequence shown here is derived from an EMBL/GenBank/DDBJ whole genome shotgun (WGS) entry which is preliminary data.</text>
</comment>
<feature type="compositionally biased region" description="Polar residues" evidence="1">
    <location>
        <begin position="1"/>
        <end position="13"/>
    </location>
</feature>
<gene>
    <name evidence="4" type="ORF">Tci_034138</name>
</gene>
<evidence type="ECO:0000259" key="2">
    <source>
        <dbReference type="Pfam" id="PF13976"/>
    </source>
</evidence>
<name>A0A6L2LLZ5_TANCI</name>
<sequence length="950" mass="106064">MSTSNQQTLTDSGANERPPMLRKGNYIPWETSKAKKATKNHDPLALVAHSSASLSQSHANSSYSPQPYYVTHPSLVANYEDEYQGELQVDSQEDKLTTAMMLLARAITQIFSTPTNNRLRTSSNTRNQAVIQDGRVDIQTKNAGYGDNDETLEELTAAVIMMARIQSADDNVASEASYDAKDVRDSKVKRALFTTTIAAKSKNLGATFVVAKFRLSVAKTPTITNKVIQLVLWIVDSRIFCDGNLEVAFRSNTCYVWNLEGDDLLIGSRESNLYTISISELTASSPVCLTSKATSTKSWLWHQRLSHLNFGSINQLTSKDLVDGLLKLNLNKKIMETIHVKFDELTAMASKCNNLEPEFNYNSAANTLDNKNTSSSSSIVIEEHKAPQIVSSSIEQVSNEPNTPVLNENANEDPSNMHEFLQTRRSTDKWTKNHPIEQVIGDPLKPVTTRRHLHTNAEVCMYALTVSTTKPKNIKEAMLDASWLESITDGFGDPAFPSHVYRLKNALYGLKQAHKACLAVPVFTQGDDLISCLNKAMAFLLAVATSRLKDQIQDKVFVITNDLHKLKGKEIVDNAAQLPNATTIVPGMFKLDSDPLAPSENLGKLNAKANIGIFVGYAPVKKAFRIYNRRTQKIMESKYVTFDELTMMDSEQFSSGHGLQLRTIGTSSLGIVPIPIPHKHFNPPTKNDWDRLFQPMFNEYFNPPPSAISLVQVADTPRAVDLANSPVSTSIDHDEPSTSIPLTQEQEKSPIISQGVEESPKKPHFLDDPLHETLHEDSSSQGSSSNMWPSHTPFEVLGFQISKSPRGIFINLSNYALEIIKKYGMISSDPVVTPMVEKGKLDEDLHGKLVDPTHYHDPDHAECQDIRQSTYGSAEFLGENFLADHLKRKKALLSLVLELYFVRTEYELTNIYTKALPQERFNFLVEKLGMKSMSPEMLKSLAEEEDEEWW</sequence>
<feature type="region of interest" description="Disordered" evidence="1">
    <location>
        <begin position="724"/>
        <end position="787"/>
    </location>
</feature>
<evidence type="ECO:0000313" key="4">
    <source>
        <dbReference type="EMBL" id="GEU62160.1"/>
    </source>
</evidence>
<evidence type="ECO:0000256" key="1">
    <source>
        <dbReference type="SAM" id="MobiDB-lite"/>
    </source>
</evidence>
<accession>A0A6L2LLZ5</accession>
<dbReference type="Pfam" id="PF13976">
    <property type="entry name" value="gag_pre-integrs"/>
    <property type="match status" value="1"/>
</dbReference>
<feature type="domain" description="GAG-pre-integrase" evidence="2">
    <location>
        <begin position="272"/>
        <end position="328"/>
    </location>
</feature>
<protein>
    <submittedName>
        <fullName evidence="4">Integrase, catalytic region, zinc finger, CCHC-type, peptidase aspartic, catalytic</fullName>
    </submittedName>
</protein>
<dbReference type="InterPro" id="IPR025724">
    <property type="entry name" value="GAG-pre-integrase_dom"/>
</dbReference>
<reference evidence="4" key="1">
    <citation type="journal article" date="2019" name="Sci. Rep.">
        <title>Draft genome of Tanacetum cinerariifolium, the natural source of mosquito coil.</title>
        <authorList>
            <person name="Yamashiro T."/>
            <person name="Shiraishi A."/>
            <person name="Satake H."/>
            <person name="Nakayama K."/>
        </authorList>
    </citation>
    <scope>NUCLEOTIDE SEQUENCE</scope>
</reference>
<feature type="compositionally biased region" description="Basic and acidic residues" evidence="1">
    <location>
        <begin position="758"/>
        <end position="778"/>
    </location>
</feature>
<organism evidence="4">
    <name type="scientific">Tanacetum cinerariifolium</name>
    <name type="common">Dalmatian daisy</name>
    <name type="synonym">Chrysanthemum cinerariifolium</name>
    <dbReference type="NCBI Taxonomy" id="118510"/>
    <lineage>
        <taxon>Eukaryota</taxon>
        <taxon>Viridiplantae</taxon>
        <taxon>Streptophyta</taxon>
        <taxon>Embryophyta</taxon>
        <taxon>Tracheophyta</taxon>
        <taxon>Spermatophyta</taxon>
        <taxon>Magnoliopsida</taxon>
        <taxon>eudicotyledons</taxon>
        <taxon>Gunneridae</taxon>
        <taxon>Pentapetalae</taxon>
        <taxon>asterids</taxon>
        <taxon>campanulids</taxon>
        <taxon>Asterales</taxon>
        <taxon>Asteraceae</taxon>
        <taxon>Asteroideae</taxon>
        <taxon>Anthemideae</taxon>
        <taxon>Anthemidinae</taxon>
        <taxon>Tanacetum</taxon>
    </lineage>
</organism>
<proteinExistence type="predicted"/>
<feature type="domain" description="Retroviral polymerase SH3-like" evidence="3">
    <location>
        <begin position="597"/>
        <end position="650"/>
    </location>
</feature>